<gene>
    <name evidence="1" type="ORF">SDC9_181872</name>
</gene>
<organism evidence="1">
    <name type="scientific">bioreactor metagenome</name>
    <dbReference type="NCBI Taxonomy" id="1076179"/>
    <lineage>
        <taxon>unclassified sequences</taxon>
        <taxon>metagenomes</taxon>
        <taxon>ecological metagenomes</taxon>
    </lineage>
</organism>
<sequence length="166" mass="19055">MVNIQEKVYFLISNPVGIKEFRSQFIQISCKVYACSVLGFVKLFVDNGHGDNAVFTFSECLNNSLIFEFISLKAKQGRNYLKIVFNPVVNFPQADCFGFFKGFLDFFLLSNIISIALDKFDFVLFVTDIMDQFMNPFHSSIFSPEPIFVFQDGIRGRIHLILVCIE</sequence>
<dbReference type="EMBL" id="VSSQ01087381">
    <property type="protein sequence ID" value="MPN34379.1"/>
    <property type="molecule type" value="Genomic_DNA"/>
</dbReference>
<comment type="caution">
    <text evidence="1">The sequence shown here is derived from an EMBL/GenBank/DDBJ whole genome shotgun (WGS) entry which is preliminary data.</text>
</comment>
<dbReference type="AlphaFoldDB" id="A0A645H8G0"/>
<proteinExistence type="predicted"/>
<reference evidence="1" key="1">
    <citation type="submission" date="2019-08" db="EMBL/GenBank/DDBJ databases">
        <authorList>
            <person name="Kucharzyk K."/>
            <person name="Murdoch R.W."/>
            <person name="Higgins S."/>
            <person name="Loffler F."/>
        </authorList>
    </citation>
    <scope>NUCLEOTIDE SEQUENCE</scope>
</reference>
<protein>
    <submittedName>
        <fullName evidence="1">Uncharacterized protein</fullName>
    </submittedName>
</protein>
<evidence type="ECO:0000313" key="1">
    <source>
        <dbReference type="EMBL" id="MPN34379.1"/>
    </source>
</evidence>
<accession>A0A645H8G0</accession>
<name>A0A645H8G0_9ZZZZ</name>